<gene>
    <name evidence="4" type="ORF">JEQ17_47520</name>
</gene>
<dbReference type="SUPFAM" id="SSF54373">
    <property type="entry name" value="FAD-linked reductases, C-terminal domain"/>
    <property type="match status" value="1"/>
</dbReference>
<keyword evidence="5" id="KW-1185">Reference proteome</keyword>
<dbReference type="InterPro" id="IPR002938">
    <property type="entry name" value="FAD-bd"/>
</dbReference>
<dbReference type="GO" id="GO:0071949">
    <property type="term" value="F:FAD binding"/>
    <property type="evidence" value="ECO:0007669"/>
    <property type="project" value="InterPro"/>
</dbReference>
<proteinExistence type="predicted"/>
<feature type="domain" description="FAD-binding" evidence="3">
    <location>
        <begin position="3"/>
        <end position="357"/>
    </location>
</feature>
<evidence type="ECO:0000256" key="1">
    <source>
        <dbReference type="ARBA" id="ARBA00023002"/>
    </source>
</evidence>
<dbReference type="EMBL" id="CP066831">
    <property type="protein sequence ID" value="QQM46311.1"/>
    <property type="molecule type" value="Genomic_DNA"/>
</dbReference>
<dbReference type="RefSeq" id="WP_200401144.1">
    <property type="nucleotide sequence ID" value="NZ_CP066831.1"/>
</dbReference>
<dbReference type="PANTHER" id="PTHR13789:SF268">
    <property type="entry name" value="5-METHYLPHENAZINE-1-CARBOXYLATE 1-MONOOXYGENASE"/>
    <property type="match status" value="1"/>
</dbReference>
<name>A0A7T7L4H4_9ACTN</name>
<evidence type="ECO:0000313" key="5">
    <source>
        <dbReference type="Proteomes" id="UP000595636"/>
    </source>
</evidence>
<keyword evidence="2" id="KW-0503">Monooxygenase</keyword>
<dbReference type="NCBIfam" id="NF005720">
    <property type="entry name" value="PRK07538.1"/>
    <property type="match status" value="1"/>
</dbReference>
<dbReference type="PANTHER" id="PTHR13789">
    <property type="entry name" value="MONOOXYGENASE"/>
    <property type="match status" value="1"/>
</dbReference>
<dbReference type="InterPro" id="IPR036188">
    <property type="entry name" value="FAD/NAD-bd_sf"/>
</dbReference>
<dbReference type="Gene3D" id="3.30.9.30">
    <property type="match status" value="1"/>
</dbReference>
<dbReference type="KEGG" id="slf:JEQ17_47520"/>
<dbReference type="Gene3D" id="3.50.50.60">
    <property type="entry name" value="FAD/NAD(P)-binding domain"/>
    <property type="match status" value="1"/>
</dbReference>
<evidence type="ECO:0000256" key="2">
    <source>
        <dbReference type="ARBA" id="ARBA00023033"/>
    </source>
</evidence>
<dbReference type="InterPro" id="IPR050493">
    <property type="entry name" value="FAD-dep_Monooxygenase_BioMet"/>
</dbReference>
<sequence length="411" mass="44732">MRIAISGGGIGGLTTALMLHNAGMDVTVYEAVPEPRPLGVGINVLPHAVREFERLGILEELLPLAVATEELCYVNRHGQFLWREPRGISAGYPVPQLSIHRGNFQMALLDIVRRRLGESAVRTGMKVTGSNTDNRKSAEFQLIDSVTGRTSQDTADVLVGADGLHSALRKQLHPSDGSPRWSGELMWRGTTMAPPFLTGKSMTLIGTRGHKVVAYPLSLPDDQGNVLINWIAVLDKSSRRLPPVESWNRPGKTEDFIDQYSSWSFPWLDVAALMRGANSVHVFPMVDRDALPTWTAGRTTLLGDAAHPMFPVGSNGASQAILDARALTQALLEERDPDIALERYESERLAATAGVVEANRSQGAARILDLAEERAPEGFTEVSEVFAPGEREALATAYQRVAGFAPATLRQ</sequence>
<dbReference type="Pfam" id="PF01494">
    <property type="entry name" value="FAD_binding_3"/>
    <property type="match status" value="1"/>
</dbReference>
<protein>
    <submittedName>
        <fullName evidence="4">Flavin-dependent oxidoreductase</fullName>
    </submittedName>
</protein>
<evidence type="ECO:0000259" key="3">
    <source>
        <dbReference type="Pfam" id="PF01494"/>
    </source>
</evidence>
<dbReference type="GO" id="GO:0004497">
    <property type="term" value="F:monooxygenase activity"/>
    <property type="evidence" value="ECO:0007669"/>
    <property type="project" value="UniProtKB-KW"/>
</dbReference>
<keyword evidence="1" id="KW-0560">Oxidoreductase</keyword>
<dbReference type="AlphaFoldDB" id="A0A7T7L4H4"/>
<reference evidence="4 5" key="1">
    <citation type="submission" date="2020-12" db="EMBL/GenBank/DDBJ databases">
        <title>A novel species.</title>
        <authorList>
            <person name="Li K."/>
        </authorList>
    </citation>
    <scope>NUCLEOTIDE SEQUENCE [LARGE SCALE GENOMIC DNA]</scope>
    <source>
        <strain evidence="4 5">ZYC-3</strain>
    </source>
</reference>
<dbReference type="SUPFAM" id="SSF51905">
    <property type="entry name" value="FAD/NAD(P)-binding domain"/>
    <property type="match status" value="1"/>
</dbReference>
<evidence type="ECO:0000313" key="4">
    <source>
        <dbReference type="EMBL" id="QQM46311.1"/>
    </source>
</evidence>
<dbReference type="PRINTS" id="PR00420">
    <property type="entry name" value="RNGMNOXGNASE"/>
</dbReference>
<dbReference type="Proteomes" id="UP000595636">
    <property type="component" value="Chromosome"/>
</dbReference>
<accession>A0A7T7L4H4</accession>
<organism evidence="4 5">
    <name type="scientific">Streptomyces liliifuscus</name>
    <dbReference type="NCBI Taxonomy" id="2797636"/>
    <lineage>
        <taxon>Bacteria</taxon>
        <taxon>Bacillati</taxon>
        <taxon>Actinomycetota</taxon>
        <taxon>Actinomycetes</taxon>
        <taxon>Kitasatosporales</taxon>
        <taxon>Streptomycetaceae</taxon>
        <taxon>Streptomyces</taxon>
    </lineage>
</organism>